<evidence type="ECO:0000256" key="6">
    <source>
        <dbReference type="ARBA" id="ARBA00022989"/>
    </source>
</evidence>
<feature type="transmembrane region" description="Helical" evidence="8">
    <location>
        <begin position="219"/>
        <end position="237"/>
    </location>
</feature>
<reference evidence="10" key="1">
    <citation type="submission" date="2015-07" db="EMBL/GenBank/DDBJ databases">
        <title>Draft Genome Sequences of Anaerolinea thermolimosa IMO-1, Bellilinea caldifistulae GOMI-1, Leptolinea tardivitalis YMTK-2, Levilinea saccharolytica KIBI-1,Longilinea arvoryzae KOME-1, Previously Described as Members of the Anaerolineaceae (Chloroflexi).</title>
        <authorList>
            <person name="Sekiguchi Y."/>
            <person name="Ohashi A."/>
            <person name="Matsuura N."/>
            <person name="Tourlousse M.D."/>
        </authorList>
    </citation>
    <scope>NUCLEOTIDE SEQUENCE [LARGE SCALE GENOMIC DNA]</scope>
    <source>
        <strain evidence="10">KOME-1</strain>
    </source>
</reference>
<dbReference type="GO" id="GO:0009103">
    <property type="term" value="P:lipopolysaccharide biosynthetic process"/>
    <property type="evidence" value="ECO:0007669"/>
    <property type="project" value="UniProtKB-ARBA"/>
</dbReference>
<dbReference type="EMBL" id="DF967972">
    <property type="protein sequence ID" value="GAP14628.1"/>
    <property type="molecule type" value="Genomic_DNA"/>
</dbReference>
<evidence type="ECO:0000256" key="7">
    <source>
        <dbReference type="ARBA" id="ARBA00023136"/>
    </source>
</evidence>
<feature type="transmembrane region" description="Helical" evidence="8">
    <location>
        <begin position="123"/>
        <end position="140"/>
    </location>
</feature>
<keyword evidence="2" id="KW-1003">Cell membrane</keyword>
<feature type="transmembrane region" description="Helical" evidence="8">
    <location>
        <begin position="25"/>
        <end position="44"/>
    </location>
</feature>
<feature type="transmembrane region" description="Helical" evidence="8">
    <location>
        <begin position="94"/>
        <end position="114"/>
    </location>
</feature>
<dbReference type="Proteomes" id="UP000055060">
    <property type="component" value="Unassembled WGS sequence"/>
</dbReference>
<dbReference type="AlphaFoldDB" id="A0A0S7BHQ8"/>
<keyword evidence="3 10" id="KW-0328">Glycosyltransferase</keyword>
<evidence type="ECO:0000256" key="4">
    <source>
        <dbReference type="ARBA" id="ARBA00022679"/>
    </source>
</evidence>
<feature type="transmembrane region" description="Helical" evidence="8">
    <location>
        <begin position="177"/>
        <end position="207"/>
    </location>
</feature>
<dbReference type="Pfam" id="PF13231">
    <property type="entry name" value="PMT_2"/>
    <property type="match status" value="1"/>
</dbReference>
<evidence type="ECO:0000256" key="8">
    <source>
        <dbReference type="SAM" id="Phobius"/>
    </source>
</evidence>
<keyword evidence="4 10" id="KW-0808">Transferase</keyword>
<sequence length="510" mass="57642">MGGETAKILDGIFGLPIALTMRRKYVFLLGILLLALALRCIALGQRSIQYDDAFSFFLAERSLTEIVQGTAADTMPPLYYFLLHFWLQISPELWFLRLLSVLLTLISVVLLYGLVSELAGQKAGLWAALFAAVSPMQIYHAQDLRMYALLELCQLGYAFCLVKAWKVEEINRKASPGWWTGAVLFGVAAMYTHNLAIFGLIVPNVFLLFKRDWRRQKQLILAQAGIGLLALPWLWLIPGQIAKVQQAFWTLRPGLVEIVQAVLMWFINLPLSGVWMTVGAIFSLQIFVLVLFELWRGRKSAGHSSFLLFWAFVPPLLLFVLSYILRPVFVPRGFIVSAMAFYGLAGTLAARRGVIGKWIGGMIVLAAAMTLPFFYSFAEFPRSPFKAASLDLEQRLAPGEVIVHDNKLSFFPSHYFTPAIPQHFLADEPGSSNDTYAPASQQAMQIFPDADLETAVGDARVVYYVVFDKAINEYWTAGEEDHPSLIWLRERFRETDVRTYNDLQVIRYER</sequence>
<feature type="transmembrane region" description="Helical" evidence="8">
    <location>
        <begin position="273"/>
        <end position="295"/>
    </location>
</feature>
<evidence type="ECO:0000313" key="10">
    <source>
        <dbReference type="EMBL" id="GAP14628.1"/>
    </source>
</evidence>
<keyword evidence="11" id="KW-1185">Reference proteome</keyword>
<dbReference type="GO" id="GO:0005886">
    <property type="term" value="C:plasma membrane"/>
    <property type="evidence" value="ECO:0007669"/>
    <property type="project" value="UniProtKB-SubCell"/>
</dbReference>
<dbReference type="STRING" id="360412.LARV_02401"/>
<evidence type="ECO:0000259" key="9">
    <source>
        <dbReference type="Pfam" id="PF13231"/>
    </source>
</evidence>
<keyword evidence="6 8" id="KW-1133">Transmembrane helix</keyword>
<dbReference type="GO" id="GO:0016763">
    <property type="term" value="F:pentosyltransferase activity"/>
    <property type="evidence" value="ECO:0007669"/>
    <property type="project" value="TreeGrafter"/>
</dbReference>
<accession>A0A0S7BHQ8</accession>
<dbReference type="InterPro" id="IPR050297">
    <property type="entry name" value="LipidA_mod_glycosyltrf_83"/>
</dbReference>
<protein>
    <submittedName>
        <fullName evidence="10">Dolichyl-phosphate-mannose-protein mannosyltransferase</fullName>
    </submittedName>
</protein>
<comment type="subcellular location">
    <subcellularLocation>
        <location evidence="1">Cell membrane</location>
        <topology evidence="1">Multi-pass membrane protein</topology>
    </subcellularLocation>
</comment>
<dbReference type="PANTHER" id="PTHR33908:SF11">
    <property type="entry name" value="MEMBRANE PROTEIN"/>
    <property type="match status" value="1"/>
</dbReference>
<dbReference type="InterPro" id="IPR038731">
    <property type="entry name" value="RgtA/B/C-like"/>
</dbReference>
<evidence type="ECO:0000256" key="5">
    <source>
        <dbReference type="ARBA" id="ARBA00022692"/>
    </source>
</evidence>
<evidence type="ECO:0000256" key="2">
    <source>
        <dbReference type="ARBA" id="ARBA00022475"/>
    </source>
</evidence>
<feature type="transmembrane region" description="Helical" evidence="8">
    <location>
        <begin position="307"/>
        <end position="325"/>
    </location>
</feature>
<evidence type="ECO:0000256" key="1">
    <source>
        <dbReference type="ARBA" id="ARBA00004651"/>
    </source>
</evidence>
<name>A0A0S7BHQ8_9CHLR</name>
<keyword evidence="7 8" id="KW-0472">Membrane</keyword>
<feature type="transmembrane region" description="Helical" evidence="8">
    <location>
        <begin position="358"/>
        <end position="378"/>
    </location>
</feature>
<organism evidence="10">
    <name type="scientific">Longilinea arvoryzae</name>
    <dbReference type="NCBI Taxonomy" id="360412"/>
    <lineage>
        <taxon>Bacteria</taxon>
        <taxon>Bacillati</taxon>
        <taxon>Chloroflexota</taxon>
        <taxon>Anaerolineae</taxon>
        <taxon>Anaerolineales</taxon>
        <taxon>Anaerolineaceae</taxon>
        <taxon>Longilinea</taxon>
    </lineage>
</organism>
<proteinExistence type="predicted"/>
<feature type="transmembrane region" description="Helical" evidence="8">
    <location>
        <begin position="331"/>
        <end position="351"/>
    </location>
</feature>
<keyword evidence="5 8" id="KW-0812">Transmembrane</keyword>
<dbReference type="PANTHER" id="PTHR33908">
    <property type="entry name" value="MANNOSYLTRANSFERASE YKCB-RELATED"/>
    <property type="match status" value="1"/>
</dbReference>
<feature type="domain" description="Glycosyltransferase RgtA/B/C/D-like" evidence="9">
    <location>
        <begin position="76"/>
        <end position="234"/>
    </location>
</feature>
<gene>
    <name evidence="10" type="ORF">LARV_02401</name>
</gene>
<evidence type="ECO:0000313" key="11">
    <source>
        <dbReference type="Proteomes" id="UP000055060"/>
    </source>
</evidence>
<evidence type="ECO:0000256" key="3">
    <source>
        <dbReference type="ARBA" id="ARBA00022676"/>
    </source>
</evidence>